<keyword evidence="8" id="KW-0547">Nucleotide-binding</keyword>
<keyword evidence="12" id="KW-0902">Two-component regulatory system</keyword>
<feature type="domain" description="Histidine kinase" evidence="15">
    <location>
        <begin position="306"/>
        <end position="521"/>
    </location>
</feature>
<dbReference type="SUPFAM" id="SSF47384">
    <property type="entry name" value="Homodimeric domain of signal transducing histidine kinase"/>
    <property type="match status" value="1"/>
</dbReference>
<evidence type="ECO:0000256" key="14">
    <source>
        <dbReference type="SAM" id="Phobius"/>
    </source>
</evidence>
<evidence type="ECO:0000256" key="6">
    <source>
        <dbReference type="ARBA" id="ARBA00022679"/>
    </source>
</evidence>
<evidence type="ECO:0000256" key="12">
    <source>
        <dbReference type="ARBA" id="ARBA00023012"/>
    </source>
</evidence>
<evidence type="ECO:0000256" key="2">
    <source>
        <dbReference type="ARBA" id="ARBA00004651"/>
    </source>
</evidence>
<evidence type="ECO:0000256" key="13">
    <source>
        <dbReference type="ARBA" id="ARBA00023136"/>
    </source>
</evidence>
<dbReference type="PANTHER" id="PTHR45528">
    <property type="entry name" value="SENSOR HISTIDINE KINASE CPXA"/>
    <property type="match status" value="1"/>
</dbReference>
<keyword evidence="13 14" id="KW-0472">Membrane</keyword>
<evidence type="ECO:0000256" key="10">
    <source>
        <dbReference type="ARBA" id="ARBA00022840"/>
    </source>
</evidence>
<evidence type="ECO:0000256" key="8">
    <source>
        <dbReference type="ARBA" id="ARBA00022741"/>
    </source>
</evidence>
<evidence type="ECO:0000256" key="7">
    <source>
        <dbReference type="ARBA" id="ARBA00022692"/>
    </source>
</evidence>
<evidence type="ECO:0000256" key="3">
    <source>
        <dbReference type="ARBA" id="ARBA00012438"/>
    </source>
</evidence>
<comment type="caution">
    <text evidence="17">The sequence shown here is derived from an EMBL/GenBank/DDBJ whole genome shotgun (WGS) entry which is preliminary data.</text>
</comment>
<dbReference type="SMART" id="SM00388">
    <property type="entry name" value="HisKA"/>
    <property type="match status" value="1"/>
</dbReference>
<comment type="subcellular location">
    <subcellularLocation>
        <location evidence="2">Cell membrane</location>
        <topology evidence="2">Multi-pass membrane protein</topology>
    </subcellularLocation>
</comment>
<sequence>MTLRWRLTLLYTALLAFLLGLVAVAALVLMNRNLLGTLDATLGDDYRAISKLISQLAVISSETDGERDAEGVIPRARYLFPNNAIQIENLLVYDRQTLIDGLAPDQPSQSRAALIQSVRNLQKYSRTIVTGISEQHPFELTDQELIDLVQSPAGRIMLNRQVKPPYSPEGTRVAYRVLVTIGEMQLEPVSASPFAVDPPPSYVISYVGRSLQPIQQTMNSLQRVFLLLFLTGLLLSGVGAYFLAGQALRPLQQVREAAEGISGQTLGERVPEPQTGDEVQALAASLNAMLDRLEASFEAQRRFTSDASHELRTPVTAIQGHASYLLRRTNPTGQQAESLKIIQSESERLTNLIASLLQLARSDSGALQMTLQPIFSLMFLTDVARELEPLATAQDSTLKVTGQDIPFEGDPDRLRQVIINLVGNALKAGARTITLESTPQENGREVRLSIHDDGPGIPPEHLERLFDRFYRVEDSRSRDQGGAGLGLSIAKGIVDAHHGRIWLESEVGHGTTVHVQLPVGDIPEFDDEDVP</sequence>
<evidence type="ECO:0000313" key="18">
    <source>
        <dbReference type="Proteomes" id="UP001595748"/>
    </source>
</evidence>
<keyword evidence="9 17" id="KW-0418">Kinase</keyword>
<evidence type="ECO:0000313" key="17">
    <source>
        <dbReference type="EMBL" id="MFC3862767.1"/>
    </source>
</evidence>
<evidence type="ECO:0000256" key="1">
    <source>
        <dbReference type="ARBA" id="ARBA00000085"/>
    </source>
</evidence>
<dbReference type="Gene3D" id="1.10.287.130">
    <property type="match status" value="1"/>
</dbReference>
<dbReference type="PROSITE" id="PS50885">
    <property type="entry name" value="HAMP"/>
    <property type="match status" value="1"/>
</dbReference>
<reference evidence="18" key="1">
    <citation type="journal article" date="2019" name="Int. J. Syst. Evol. Microbiol.">
        <title>The Global Catalogue of Microorganisms (GCM) 10K type strain sequencing project: providing services to taxonomists for standard genome sequencing and annotation.</title>
        <authorList>
            <consortium name="The Broad Institute Genomics Platform"/>
            <consortium name="The Broad Institute Genome Sequencing Center for Infectious Disease"/>
            <person name="Wu L."/>
            <person name="Ma J."/>
        </authorList>
    </citation>
    <scope>NUCLEOTIDE SEQUENCE [LARGE SCALE GENOMIC DNA]</scope>
    <source>
        <strain evidence="18">CCTCC AB 2013263</strain>
    </source>
</reference>
<evidence type="ECO:0000256" key="11">
    <source>
        <dbReference type="ARBA" id="ARBA00022989"/>
    </source>
</evidence>
<feature type="transmembrane region" description="Helical" evidence="14">
    <location>
        <begin position="224"/>
        <end position="244"/>
    </location>
</feature>
<keyword evidence="10" id="KW-0067">ATP-binding</keyword>
<dbReference type="SUPFAM" id="SSF158472">
    <property type="entry name" value="HAMP domain-like"/>
    <property type="match status" value="1"/>
</dbReference>
<protein>
    <recommendedName>
        <fullName evidence="3">histidine kinase</fullName>
        <ecNumber evidence="3">2.7.13.3</ecNumber>
    </recommendedName>
</protein>
<dbReference type="Pfam" id="PF02518">
    <property type="entry name" value="HATPase_c"/>
    <property type="match status" value="1"/>
</dbReference>
<dbReference type="Gene3D" id="3.30.565.10">
    <property type="entry name" value="Histidine kinase-like ATPase, C-terminal domain"/>
    <property type="match status" value="1"/>
</dbReference>
<evidence type="ECO:0000259" key="16">
    <source>
        <dbReference type="PROSITE" id="PS50885"/>
    </source>
</evidence>
<dbReference type="Pfam" id="PF00672">
    <property type="entry name" value="HAMP"/>
    <property type="match status" value="1"/>
</dbReference>
<evidence type="ECO:0000259" key="15">
    <source>
        <dbReference type="PROSITE" id="PS50109"/>
    </source>
</evidence>
<keyword evidence="6" id="KW-0808">Transferase</keyword>
<dbReference type="SUPFAM" id="SSF55874">
    <property type="entry name" value="ATPase domain of HSP90 chaperone/DNA topoisomerase II/histidine kinase"/>
    <property type="match status" value="1"/>
</dbReference>
<accession>A0ABV8AE04</accession>
<dbReference type="CDD" id="cd00075">
    <property type="entry name" value="HATPase"/>
    <property type="match status" value="1"/>
</dbReference>
<feature type="domain" description="HAMP" evidence="16">
    <location>
        <begin position="245"/>
        <end position="298"/>
    </location>
</feature>
<dbReference type="Proteomes" id="UP001595748">
    <property type="component" value="Unassembled WGS sequence"/>
</dbReference>
<evidence type="ECO:0000256" key="5">
    <source>
        <dbReference type="ARBA" id="ARBA00022553"/>
    </source>
</evidence>
<dbReference type="InterPro" id="IPR003660">
    <property type="entry name" value="HAMP_dom"/>
</dbReference>
<keyword evidence="5" id="KW-0597">Phosphoprotein</keyword>
<organism evidence="17 18">
    <name type="scientific">Deinococcus antarcticus</name>
    <dbReference type="NCBI Taxonomy" id="1298767"/>
    <lineage>
        <taxon>Bacteria</taxon>
        <taxon>Thermotogati</taxon>
        <taxon>Deinococcota</taxon>
        <taxon>Deinococci</taxon>
        <taxon>Deinococcales</taxon>
        <taxon>Deinococcaceae</taxon>
        <taxon>Deinococcus</taxon>
    </lineage>
</organism>
<keyword evidence="4" id="KW-1003">Cell membrane</keyword>
<dbReference type="InterPro" id="IPR036890">
    <property type="entry name" value="HATPase_C_sf"/>
</dbReference>
<dbReference type="CDD" id="cd00082">
    <property type="entry name" value="HisKA"/>
    <property type="match status" value="1"/>
</dbReference>
<dbReference type="EC" id="2.7.13.3" evidence="3"/>
<dbReference type="Pfam" id="PF00512">
    <property type="entry name" value="HisKA"/>
    <property type="match status" value="1"/>
</dbReference>
<comment type="catalytic activity">
    <reaction evidence="1">
        <text>ATP + protein L-histidine = ADP + protein N-phospho-L-histidine.</text>
        <dbReference type="EC" id="2.7.13.3"/>
    </reaction>
</comment>
<dbReference type="EMBL" id="JBHRZF010000214">
    <property type="protein sequence ID" value="MFC3862767.1"/>
    <property type="molecule type" value="Genomic_DNA"/>
</dbReference>
<dbReference type="PRINTS" id="PR00344">
    <property type="entry name" value="BCTRLSENSOR"/>
</dbReference>
<dbReference type="GO" id="GO:0016301">
    <property type="term" value="F:kinase activity"/>
    <property type="evidence" value="ECO:0007669"/>
    <property type="project" value="UniProtKB-KW"/>
</dbReference>
<dbReference type="InterPro" id="IPR004358">
    <property type="entry name" value="Sig_transdc_His_kin-like_C"/>
</dbReference>
<keyword evidence="7 14" id="KW-0812">Transmembrane</keyword>
<dbReference type="InterPro" id="IPR003594">
    <property type="entry name" value="HATPase_dom"/>
</dbReference>
<name>A0ABV8AE04_9DEIO</name>
<gene>
    <name evidence="17" type="ORF">ACFOPQ_18545</name>
</gene>
<dbReference type="SMART" id="SM00304">
    <property type="entry name" value="HAMP"/>
    <property type="match status" value="1"/>
</dbReference>
<dbReference type="RefSeq" id="WP_380080703.1">
    <property type="nucleotide sequence ID" value="NZ_JBHRZF010000214.1"/>
</dbReference>
<dbReference type="InterPro" id="IPR003661">
    <property type="entry name" value="HisK_dim/P_dom"/>
</dbReference>
<keyword evidence="18" id="KW-1185">Reference proteome</keyword>
<evidence type="ECO:0000256" key="4">
    <source>
        <dbReference type="ARBA" id="ARBA00022475"/>
    </source>
</evidence>
<dbReference type="PROSITE" id="PS50109">
    <property type="entry name" value="HIS_KIN"/>
    <property type="match status" value="1"/>
</dbReference>
<dbReference type="InterPro" id="IPR050398">
    <property type="entry name" value="HssS/ArlS-like"/>
</dbReference>
<proteinExistence type="predicted"/>
<dbReference type="InterPro" id="IPR036097">
    <property type="entry name" value="HisK_dim/P_sf"/>
</dbReference>
<dbReference type="SMART" id="SM00387">
    <property type="entry name" value="HATPase_c"/>
    <property type="match status" value="1"/>
</dbReference>
<dbReference type="Gene3D" id="6.10.340.10">
    <property type="match status" value="1"/>
</dbReference>
<keyword evidence="11 14" id="KW-1133">Transmembrane helix</keyword>
<dbReference type="InterPro" id="IPR005467">
    <property type="entry name" value="His_kinase_dom"/>
</dbReference>
<dbReference type="PANTHER" id="PTHR45528:SF1">
    <property type="entry name" value="SENSOR HISTIDINE KINASE CPXA"/>
    <property type="match status" value="1"/>
</dbReference>
<evidence type="ECO:0000256" key="9">
    <source>
        <dbReference type="ARBA" id="ARBA00022777"/>
    </source>
</evidence>
<dbReference type="CDD" id="cd06225">
    <property type="entry name" value="HAMP"/>
    <property type="match status" value="1"/>
</dbReference>